<comment type="caution">
    <text evidence="1">The sequence shown here is derived from an EMBL/GenBank/DDBJ whole genome shotgun (WGS) entry which is preliminary data.</text>
</comment>
<name>A0A699ZVR1_HAELA</name>
<evidence type="ECO:0000313" key="2">
    <source>
        <dbReference type="Proteomes" id="UP000485058"/>
    </source>
</evidence>
<organism evidence="1 2">
    <name type="scientific">Haematococcus lacustris</name>
    <name type="common">Green alga</name>
    <name type="synonym">Haematococcus pluvialis</name>
    <dbReference type="NCBI Taxonomy" id="44745"/>
    <lineage>
        <taxon>Eukaryota</taxon>
        <taxon>Viridiplantae</taxon>
        <taxon>Chlorophyta</taxon>
        <taxon>core chlorophytes</taxon>
        <taxon>Chlorophyceae</taxon>
        <taxon>CS clade</taxon>
        <taxon>Chlamydomonadales</taxon>
        <taxon>Haematococcaceae</taxon>
        <taxon>Haematococcus</taxon>
    </lineage>
</organism>
<keyword evidence="2" id="KW-1185">Reference proteome</keyword>
<evidence type="ECO:0000313" key="1">
    <source>
        <dbReference type="EMBL" id="GFH26561.1"/>
    </source>
</evidence>
<reference evidence="1 2" key="1">
    <citation type="submission" date="2020-02" db="EMBL/GenBank/DDBJ databases">
        <title>Draft genome sequence of Haematococcus lacustris strain NIES-144.</title>
        <authorList>
            <person name="Morimoto D."/>
            <person name="Nakagawa S."/>
            <person name="Yoshida T."/>
            <person name="Sawayama S."/>
        </authorList>
    </citation>
    <scope>NUCLEOTIDE SEQUENCE [LARGE SCALE GENOMIC DNA]</scope>
    <source>
        <strain evidence="1 2">NIES-144</strain>
    </source>
</reference>
<dbReference type="EMBL" id="BLLF01003167">
    <property type="protein sequence ID" value="GFH26561.1"/>
    <property type="molecule type" value="Genomic_DNA"/>
</dbReference>
<accession>A0A699ZVR1</accession>
<dbReference type="AlphaFoldDB" id="A0A699ZVR1"/>
<gene>
    <name evidence="1" type="ORF">HaLaN_24733</name>
</gene>
<proteinExistence type="predicted"/>
<dbReference type="Proteomes" id="UP000485058">
    <property type="component" value="Unassembled WGS sequence"/>
</dbReference>
<protein>
    <submittedName>
        <fullName evidence="1">Uncharacterized protein</fullName>
    </submittedName>
</protein>
<sequence>MQATPDVSQPVGLRMVPIVEAHQIQSHARVWYALCPLYGQQHTARSWRRIHNTTTLGELAVCCCPYKGHKAHHNVAYGWI</sequence>
<feature type="non-terminal residue" evidence="1">
    <location>
        <position position="80"/>
    </location>
</feature>